<dbReference type="AlphaFoldDB" id="A0A1X1YQV7"/>
<dbReference type="EMBL" id="LQPG01000008">
    <property type="protein sequence ID" value="ORW13415.1"/>
    <property type="molecule type" value="Genomic_DNA"/>
</dbReference>
<accession>A0A1X1YQV7</accession>
<dbReference type="SUPFAM" id="SSF51735">
    <property type="entry name" value="NAD(P)-binding Rossmann-fold domains"/>
    <property type="match status" value="1"/>
</dbReference>
<gene>
    <name evidence="2" type="ORF">AWC16_04415</name>
</gene>
<dbReference type="OrthoDB" id="9771302at2"/>
<evidence type="ECO:0000313" key="2">
    <source>
        <dbReference type="EMBL" id="ORW13415.1"/>
    </source>
</evidence>
<comment type="caution">
    <text evidence="2">The sequence shown here is derived from an EMBL/GenBank/DDBJ whole genome shotgun (WGS) entry which is preliminary data.</text>
</comment>
<dbReference type="RefSeq" id="WP_085263298.1">
    <property type="nucleotide sequence ID" value="NZ_JACKVG010000007.1"/>
</dbReference>
<dbReference type="PANTHER" id="PTHR12126">
    <property type="entry name" value="NADH-UBIQUINONE OXIDOREDUCTASE 39 KDA SUBUNIT-RELATED"/>
    <property type="match status" value="1"/>
</dbReference>
<dbReference type="Pfam" id="PF13460">
    <property type="entry name" value="NAD_binding_10"/>
    <property type="match status" value="1"/>
</dbReference>
<reference evidence="2 3" key="1">
    <citation type="submission" date="2016-01" db="EMBL/GenBank/DDBJ databases">
        <title>The new phylogeny of the genus Mycobacterium.</title>
        <authorList>
            <person name="Tarcisio F."/>
            <person name="Conor M."/>
            <person name="Antonella G."/>
            <person name="Elisabetta G."/>
            <person name="Giulia F.S."/>
            <person name="Sara T."/>
            <person name="Anna F."/>
            <person name="Clotilde B."/>
            <person name="Roberto B."/>
            <person name="Veronica D.S."/>
            <person name="Fabio R."/>
            <person name="Monica P."/>
            <person name="Olivier J."/>
            <person name="Enrico T."/>
            <person name="Nicola S."/>
        </authorList>
    </citation>
    <scope>NUCLEOTIDE SEQUENCE [LARGE SCALE GENOMIC DNA]</scope>
    <source>
        <strain evidence="2 3">DSM 45394</strain>
    </source>
</reference>
<dbReference type="InterPro" id="IPR036291">
    <property type="entry name" value="NAD(P)-bd_dom_sf"/>
</dbReference>
<evidence type="ECO:0000259" key="1">
    <source>
        <dbReference type="Pfam" id="PF13460"/>
    </source>
</evidence>
<dbReference type="Gene3D" id="3.40.50.720">
    <property type="entry name" value="NAD(P)-binding Rossmann-like Domain"/>
    <property type="match status" value="1"/>
</dbReference>
<keyword evidence="3" id="KW-1185">Reference proteome</keyword>
<dbReference type="InterPro" id="IPR051207">
    <property type="entry name" value="ComplexI_NDUFA9_subunit"/>
</dbReference>
<sequence length="250" mass="26556">MKIAVAGGTGKTGRKVVDQLRGKGHQPVILARAQGVDLIQNTGLDAALDGVEVVIDVADVRTTSAKTSRAFFGTATTNLLNAAERHGVRHHIVLSIVGVDRVASGYYQGKLRQEELVRAGAVPWTILRATQFHEFADQILAQMPGPVAVIPKMQSQPIAVSEVAAHLCTLAVGEPQQMAPELAGPRVESVVDMARQLIRRRGGRKAVIPLRVPGASGKAMANGALLPTQPGPRGHQTYADWLAALTPESR</sequence>
<proteinExistence type="predicted"/>
<feature type="domain" description="NAD(P)-binding" evidence="1">
    <location>
        <begin position="7"/>
        <end position="134"/>
    </location>
</feature>
<dbReference type="GO" id="GO:0044877">
    <property type="term" value="F:protein-containing complex binding"/>
    <property type="evidence" value="ECO:0007669"/>
    <property type="project" value="TreeGrafter"/>
</dbReference>
<dbReference type="PANTHER" id="PTHR12126:SF11">
    <property type="entry name" value="NADH DEHYDROGENASE [UBIQUINONE] 1 ALPHA SUBCOMPLEX SUBUNIT 9, MITOCHONDRIAL"/>
    <property type="match status" value="1"/>
</dbReference>
<protein>
    <submittedName>
        <fullName evidence="2">3-beta hydroxysteroid dehydrogenase</fullName>
    </submittedName>
</protein>
<dbReference type="Proteomes" id="UP000193866">
    <property type="component" value="Unassembled WGS sequence"/>
</dbReference>
<organism evidence="2 3">
    <name type="scientific">Mycolicibacter longobardus</name>
    <dbReference type="NCBI Taxonomy" id="1108812"/>
    <lineage>
        <taxon>Bacteria</taxon>
        <taxon>Bacillati</taxon>
        <taxon>Actinomycetota</taxon>
        <taxon>Actinomycetes</taxon>
        <taxon>Mycobacteriales</taxon>
        <taxon>Mycobacteriaceae</taxon>
        <taxon>Mycolicibacter</taxon>
    </lineage>
</organism>
<evidence type="ECO:0000313" key="3">
    <source>
        <dbReference type="Proteomes" id="UP000193866"/>
    </source>
</evidence>
<dbReference type="STRING" id="1108812.AWC16_04415"/>
<name>A0A1X1YQV7_9MYCO</name>
<dbReference type="InterPro" id="IPR016040">
    <property type="entry name" value="NAD(P)-bd_dom"/>
</dbReference>